<feature type="region of interest" description="Disordered" evidence="1">
    <location>
        <begin position="1"/>
        <end position="91"/>
    </location>
</feature>
<feature type="compositionally biased region" description="Acidic residues" evidence="1">
    <location>
        <begin position="179"/>
        <end position="190"/>
    </location>
</feature>
<dbReference type="Proteomes" id="UP000748756">
    <property type="component" value="Unassembled WGS sequence"/>
</dbReference>
<accession>A0A9P5RSW7</accession>
<feature type="compositionally biased region" description="Low complexity" evidence="1">
    <location>
        <begin position="1"/>
        <end position="32"/>
    </location>
</feature>
<feature type="compositionally biased region" description="Low complexity" evidence="1">
    <location>
        <begin position="144"/>
        <end position="162"/>
    </location>
</feature>
<feature type="compositionally biased region" description="Low complexity" evidence="1">
    <location>
        <begin position="354"/>
        <end position="364"/>
    </location>
</feature>
<proteinExistence type="predicted"/>
<comment type="caution">
    <text evidence="2">The sequence shown here is derived from an EMBL/GenBank/DDBJ whole genome shotgun (WGS) entry which is preliminary data.</text>
</comment>
<name>A0A9P5RSW7_9FUNG</name>
<feature type="region of interest" description="Disordered" evidence="1">
    <location>
        <begin position="479"/>
        <end position="517"/>
    </location>
</feature>
<dbReference type="AlphaFoldDB" id="A0A9P5RSW7"/>
<feature type="region of interest" description="Disordered" evidence="1">
    <location>
        <begin position="395"/>
        <end position="415"/>
    </location>
</feature>
<evidence type="ECO:0000313" key="2">
    <source>
        <dbReference type="EMBL" id="KAF9147174.1"/>
    </source>
</evidence>
<feature type="compositionally biased region" description="Polar residues" evidence="1">
    <location>
        <begin position="302"/>
        <end position="314"/>
    </location>
</feature>
<sequence length="559" mass="59617">MDQPTRQQQQRDPIPSSPTAAAAPHPQQQQTTRKPLAIHPPPPHTRPTTTYDAKPRRSSSISSQSSSIFSLSNNGLVSSSPSSFIPSSPLFRTGYNKLGGSSVGITAVVGSMPGAVGVGVGSPFSPYLGQQSPYGTNAGRRGFSSSTLSLLSSHPSSPGMLPASSAFSTPENRMPFDMEAIDMSESEGEQDFVASVDGDDESESSGSEEGDDVFSVSDRDDSDNDDQEDSGIEGDPIPAASSLSSSAPSSSMMTGRLRSPDQRRETTLVPDVHAARTTAPANKEEERLSTVSEQHSDEDNDATSLGSLQSSPLSHPTPAYSTQSTTPSSPSLSVSPYPSDSEFIRSRLPEVLSSSSPIPVSIIPDTLDDANHTPDLLPGKPESVALPLAPSQASVTNIDNYTTPLSPLQDRKHEQDDIFEETLSRGTPVAQELSEVARQNAQGLLDEGVFEDEEDHDRQTLSDIEKTQAAATQRTIEMETLPDGYGSLPKYSTHATTDIIPHPDDNVRDQSASSSSTYAAVVTELKEVRKAVQDLHKRMDRLELSLQSSGPQNDKSTPV</sequence>
<feature type="compositionally biased region" description="Low complexity" evidence="1">
    <location>
        <begin position="236"/>
        <end position="251"/>
    </location>
</feature>
<gene>
    <name evidence="2" type="ORF">BG015_011223</name>
</gene>
<evidence type="ECO:0000256" key="1">
    <source>
        <dbReference type="SAM" id="MobiDB-lite"/>
    </source>
</evidence>
<feature type="compositionally biased region" description="Low complexity" evidence="1">
    <location>
        <begin position="316"/>
        <end position="341"/>
    </location>
</feature>
<feature type="region of interest" description="Disordered" evidence="1">
    <location>
        <begin position="354"/>
        <end position="382"/>
    </location>
</feature>
<keyword evidence="3" id="KW-1185">Reference proteome</keyword>
<evidence type="ECO:0000313" key="3">
    <source>
        <dbReference type="Proteomes" id="UP000748756"/>
    </source>
</evidence>
<feature type="compositionally biased region" description="Low complexity" evidence="1">
    <location>
        <begin position="58"/>
        <end position="89"/>
    </location>
</feature>
<feature type="compositionally biased region" description="Acidic residues" evidence="1">
    <location>
        <begin position="220"/>
        <end position="232"/>
    </location>
</feature>
<reference evidence="2" key="1">
    <citation type="journal article" date="2020" name="Fungal Divers.">
        <title>Resolving the Mortierellaceae phylogeny through synthesis of multi-gene phylogenetics and phylogenomics.</title>
        <authorList>
            <person name="Vandepol N."/>
            <person name="Liber J."/>
            <person name="Desiro A."/>
            <person name="Na H."/>
            <person name="Kennedy M."/>
            <person name="Barry K."/>
            <person name="Grigoriev I.V."/>
            <person name="Miller A.N."/>
            <person name="O'Donnell K."/>
            <person name="Stajich J.E."/>
            <person name="Bonito G."/>
        </authorList>
    </citation>
    <scope>NUCLEOTIDE SEQUENCE</scope>
    <source>
        <strain evidence="2">NRRL 6426</strain>
    </source>
</reference>
<feature type="region of interest" description="Disordered" evidence="1">
    <location>
        <begin position="132"/>
        <end position="341"/>
    </location>
</feature>
<feature type="compositionally biased region" description="Acidic residues" evidence="1">
    <location>
        <begin position="197"/>
        <end position="212"/>
    </location>
</feature>
<feature type="compositionally biased region" description="Polar residues" evidence="1">
    <location>
        <begin position="395"/>
        <end position="406"/>
    </location>
</feature>
<protein>
    <submittedName>
        <fullName evidence="2">Uncharacterized protein</fullName>
    </submittedName>
</protein>
<dbReference type="OrthoDB" id="2445296at2759"/>
<organism evidence="2 3">
    <name type="scientific">Linnemannia schmuckeri</name>
    <dbReference type="NCBI Taxonomy" id="64567"/>
    <lineage>
        <taxon>Eukaryota</taxon>
        <taxon>Fungi</taxon>
        <taxon>Fungi incertae sedis</taxon>
        <taxon>Mucoromycota</taxon>
        <taxon>Mortierellomycotina</taxon>
        <taxon>Mortierellomycetes</taxon>
        <taxon>Mortierellales</taxon>
        <taxon>Mortierellaceae</taxon>
        <taxon>Linnemannia</taxon>
    </lineage>
</organism>
<dbReference type="EMBL" id="JAAAUQ010000854">
    <property type="protein sequence ID" value="KAF9147174.1"/>
    <property type="molecule type" value="Genomic_DNA"/>
</dbReference>